<evidence type="ECO:0000256" key="1">
    <source>
        <dbReference type="SAM" id="Phobius"/>
    </source>
</evidence>
<accession>A0ABZ0S165</accession>
<sequence length="138" mass="16417">MGQRNHQEPSPNRVRQLDNDYIRSNENNIKSKYSKQQLIRRRRRMLAFLVVAGVVIFSLSSMLMKQYDRLHVKEGQKVEVLADLEQIQEVQDMLKLQIAKLEDDEYIAKLARKEYFMSEEGEIIFTIPKDEQQEKDDE</sequence>
<dbReference type="PANTHER" id="PTHR40027:SF1">
    <property type="entry name" value="CELL DIVISION PROTEIN DIVIC"/>
    <property type="match status" value="1"/>
</dbReference>
<protein>
    <submittedName>
        <fullName evidence="2">Septum formation initiator family protein</fullName>
    </submittedName>
</protein>
<name>A0ABZ0S165_9BACI</name>
<dbReference type="RefSeq" id="WP_319837574.1">
    <property type="nucleotide sequence ID" value="NZ_CP137624.1"/>
</dbReference>
<dbReference type="InterPro" id="IPR039076">
    <property type="entry name" value="DivIC"/>
</dbReference>
<keyword evidence="3" id="KW-1185">Reference proteome</keyword>
<proteinExistence type="predicted"/>
<feature type="transmembrane region" description="Helical" evidence="1">
    <location>
        <begin position="45"/>
        <end position="64"/>
    </location>
</feature>
<keyword evidence="1" id="KW-0812">Transmembrane</keyword>
<organism evidence="2 3">
    <name type="scientific">Lysinibacillus louembei</name>
    <dbReference type="NCBI Taxonomy" id="1470088"/>
    <lineage>
        <taxon>Bacteria</taxon>
        <taxon>Bacillati</taxon>
        <taxon>Bacillota</taxon>
        <taxon>Bacilli</taxon>
        <taxon>Bacillales</taxon>
        <taxon>Bacillaceae</taxon>
        <taxon>Lysinibacillus</taxon>
    </lineage>
</organism>
<dbReference type="Pfam" id="PF04977">
    <property type="entry name" value="DivIC"/>
    <property type="match status" value="1"/>
</dbReference>
<dbReference type="PANTHER" id="PTHR40027">
    <property type="entry name" value="CELL DIVISION PROTEIN DIVIC"/>
    <property type="match status" value="1"/>
</dbReference>
<dbReference type="InterPro" id="IPR007060">
    <property type="entry name" value="FtsL/DivIC"/>
</dbReference>
<evidence type="ECO:0000313" key="3">
    <source>
        <dbReference type="Proteomes" id="UP001322664"/>
    </source>
</evidence>
<gene>
    <name evidence="2" type="ORF">R6U77_04320</name>
</gene>
<dbReference type="Proteomes" id="UP001322664">
    <property type="component" value="Chromosome"/>
</dbReference>
<keyword evidence="1" id="KW-0472">Membrane</keyword>
<dbReference type="EMBL" id="CP137624">
    <property type="protein sequence ID" value="WPK12923.1"/>
    <property type="molecule type" value="Genomic_DNA"/>
</dbReference>
<reference evidence="2 3" key="1">
    <citation type="submission" date="2023-09" db="EMBL/GenBank/DDBJ databases">
        <authorList>
            <person name="Page C.A."/>
            <person name="Perez-Diaz I.M."/>
        </authorList>
    </citation>
    <scope>NUCLEOTIDE SEQUENCE [LARGE SCALE GENOMIC DNA]</scope>
    <source>
        <strain evidence="2 3">Ll15</strain>
    </source>
</reference>
<keyword evidence="1" id="KW-1133">Transmembrane helix</keyword>
<evidence type="ECO:0000313" key="2">
    <source>
        <dbReference type="EMBL" id="WPK12923.1"/>
    </source>
</evidence>